<keyword evidence="2" id="KW-1185">Reference proteome</keyword>
<evidence type="ECO:0000313" key="1">
    <source>
        <dbReference type="EMBL" id="MCQ3827853.1"/>
    </source>
</evidence>
<organism evidence="1 2">
    <name type="scientific">Microbulbifer elongatus</name>
    <dbReference type="NCBI Taxonomy" id="86173"/>
    <lineage>
        <taxon>Bacteria</taxon>
        <taxon>Pseudomonadati</taxon>
        <taxon>Pseudomonadota</taxon>
        <taxon>Gammaproteobacteria</taxon>
        <taxon>Cellvibrionales</taxon>
        <taxon>Microbulbiferaceae</taxon>
        <taxon>Microbulbifer</taxon>
    </lineage>
</organism>
<sequence>MPKLKNSIVNDIYSYLEYGDFCLEDFDVKFPEKSDSLAEITFIALPKYSFVLDETYTGGAIGAALALSGESRKRIIRTIEAPGDYKNSEVHVHEQIDSAIERITNWVRNVREDLVYSKSALRTPDVDLISDLENSFEKEITDPEAFFEEAEENEISKKIDELSRRVSELEEKLGISPEESKIIENVLVRSKENLKKYPKGVWYRTAGTKIMKTIKGILKTKEGRELLADVARNVLT</sequence>
<comment type="caution">
    <text evidence="1">The sequence shown here is derived from an EMBL/GenBank/DDBJ whole genome shotgun (WGS) entry which is preliminary data.</text>
</comment>
<protein>
    <submittedName>
        <fullName evidence="1">Uncharacterized protein</fullName>
    </submittedName>
</protein>
<accession>A0ABT1NVH9</accession>
<evidence type="ECO:0000313" key="2">
    <source>
        <dbReference type="Proteomes" id="UP001205566"/>
    </source>
</evidence>
<name>A0ABT1NVH9_9GAMM</name>
<reference evidence="1" key="1">
    <citation type="thesis" date="2020" institute="Technische Universitat Dresden" country="Dresden, Germany">
        <title>The Agarolytic System of Microbulbifer elongatus PORT2, Isolated from Batu Karas, Pangandaran West Java Indonesia.</title>
        <authorList>
            <person name="Anggraeni S.R."/>
        </authorList>
    </citation>
    <scope>NUCLEOTIDE SEQUENCE</scope>
    <source>
        <strain evidence="1">PORT2</strain>
    </source>
</reference>
<dbReference type="Proteomes" id="UP001205566">
    <property type="component" value="Unassembled WGS sequence"/>
</dbReference>
<dbReference type="EMBL" id="JACASI010000006">
    <property type="protein sequence ID" value="MCQ3827853.1"/>
    <property type="molecule type" value="Genomic_DNA"/>
</dbReference>
<gene>
    <name evidence="1" type="ORF">HXX02_00185</name>
</gene>
<proteinExistence type="predicted"/>